<comment type="subcellular location">
    <subcellularLocation>
        <location evidence="1">Secreted</location>
    </subcellularLocation>
</comment>
<gene>
    <name evidence="7" type="ORF">CAPTEDRAFT_190417</name>
</gene>
<dbReference type="InterPro" id="IPR029034">
    <property type="entry name" value="Cystine-knot_cytokine"/>
</dbReference>
<proteinExistence type="predicted"/>
<name>R7TDN8_CAPTE</name>
<dbReference type="InterPro" id="IPR004133">
    <property type="entry name" value="DAN_dom"/>
</dbReference>
<dbReference type="GO" id="GO:0005576">
    <property type="term" value="C:extracellular region"/>
    <property type="evidence" value="ECO:0007669"/>
    <property type="project" value="UniProtKB-SubCell"/>
</dbReference>
<evidence type="ECO:0000256" key="1">
    <source>
        <dbReference type="ARBA" id="ARBA00004613"/>
    </source>
</evidence>
<keyword evidence="2" id="KW-0964">Secreted</keyword>
<dbReference type="Proteomes" id="UP000014760">
    <property type="component" value="Unassembled WGS sequence"/>
</dbReference>
<sequence length="137" mass="15205">MAARTCILMLLLPLIVTSGRKHSKGRSLKVMTPELRFLLDSGNVRLLDHITPEYSLNGRPLPRTLARHYARARAASRCQAVPYEEVVEIPGCVPRRVQLRACIGLCPSLYLEVAGDGGLLETNFEIAGDYLTDLFLI</sequence>
<feature type="domain" description="DAN" evidence="6">
    <location>
        <begin position="73"/>
        <end position="112"/>
    </location>
</feature>
<reference evidence="8" key="3">
    <citation type="submission" date="2015-06" db="UniProtKB">
        <authorList>
            <consortium name="EnsemblMetazoa"/>
        </authorList>
    </citation>
    <scope>IDENTIFICATION</scope>
</reference>
<dbReference type="EMBL" id="KB311270">
    <property type="protein sequence ID" value="ELT89612.1"/>
    <property type="molecule type" value="Genomic_DNA"/>
</dbReference>
<evidence type="ECO:0000259" key="6">
    <source>
        <dbReference type="Pfam" id="PF03045"/>
    </source>
</evidence>
<protein>
    <recommendedName>
        <fullName evidence="6">DAN domain-containing protein</fullName>
    </recommendedName>
</protein>
<evidence type="ECO:0000256" key="3">
    <source>
        <dbReference type="ARBA" id="ARBA00022729"/>
    </source>
</evidence>
<keyword evidence="9" id="KW-1185">Reference proteome</keyword>
<feature type="chain" id="PRO_5008786894" description="DAN domain-containing protein" evidence="5">
    <location>
        <begin position="20"/>
        <end position="137"/>
    </location>
</feature>
<accession>R7TDN8</accession>
<dbReference type="HOGENOM" id="CLU_1867050_0_0_1"/>
<keyword evidence="3 5" id="KW-0732">Signal</keyword>
<evidence type="ECO:0000313" key="7">
    <source>
        <dbReference type="EMBL" id="ELT89612.1"/>
    </source>
</evidence>
<dbReference type="AlphaFoldDB" id="R7TDN8"/>
<evidence type="ECO:0000256" key="2">
    <source>
        <dbReference type="ARBA" id="ARBA00022525"/>
    </source>
</evidence>
<evidence type="ECO:0000313" key="9">
    <source>
        <dbReference type="Proteomes" id="UP000014760"/>
    </source>
</evidence>
<feature type="signal peptide" evidence="5">
    <location>
        <begin position="1"/>
        <end position="19"/>
    </location>
</feature>
<dbReference type="Pfam" id="PF03045">
    <property type="entry name" value="DAN"/>
    <property type="match status" value="1"/>
</dbReference>
<organism evidence="7">
    <name type="scientific">Capitella teleta</name>
    <name type="common">Polychaete worm</name>
    <dbReference type="NCBI Taxonomy" id="283909"/>
    <lineage>
        <taxon>Eukaryota</taxon>
        <taxon>Metazoa</taxon>
        <taxon>Spiralia</taxon>
        <taxon>Lophotrochozoa</taxon>
        <taxon>Annelida</taxon>
        <taxon>Polychaeta</taxon>
        <taxon>Sedentaria</taxon>
        <taxon>Scolecida</taxon>
        <taxon>Capitellidae</taxon>
        <taxon>Capitella</taxon>
    </lineage>
</organism>
<reference evidence="7 9" key="2">
    <citation type="journal article" date="2013" name="Nature">
        <title>Insights into bilaterian evolution from three spiralian genomes.</title>
        <authorList>
            <person name="Simakov O."/>
            <person name="Marletaz F."/>
            <person name="Cho S.J."/>
            <person name="Edsinger-Gonzales E."/>
            <person name="Havlak P."/>
            <person name="Hellsten U."/>
            <person name="Kuo D.H."/>
            <person name="Larsson T."/>
            <person name="Lv J."/>
            <person name="Arendt D."/>
            <person name="Savage R."/>
            <person name="Osoegawa K."/>
            <person name="de Jong P."/>
            <person name="Grimwood J."/>
            <person name="Chapman J.A."/>
            <person name="Shapiro H."/>
            <person name="Aerts A."/>
            <person name="Otillar R.P."/>
            <person name="Terry A.Y."/>
            <person name="Boore J.L."/>
            <person name="Grigoriev I.V."/>
            <person name="Lindberg D.R."/>
            <person name="Seaver E.C."/>
            <person name="Weisblat D.A."/>
            <person name="Putnam N.H."/>
            <person name="Rokhsar D.S."/>
        </authorList>
    </citation>
    <scope>NUCLEOTIDE SEQUENCE</scope>
    <source>
        <strain evidence="7 9">I ESC-2004</strain>
    </source>
</reference>
<reference evidence="9" key="1">
    <citation type="submission" date="2012-12" db="EMBL/GenBank/DDBJ databases">
        <authorList>
            <person name="Hellsten U."/>
            <person name="Grimwood J."/>
            <person name="Chapman J.A."/>
            <person name="Shapiro H."/>
            <person name="Aerts A."/>
            <person name="Otillar R.P."/>
            <person name="Terry A.Y."/>
            <person name="Boore J.L."/>
            <person name="Simakov O."/>
            <person name="Marletaz F."/>
            <person name="Cho S.-J."/>
            <person name="Edsinger-Gonzales E."/>
            <person name="Havlak P."/>
            <person name="Kuo D.-H."/>
            <person name="Larsson T."/>
            <person name="Lv J."/>
            <person name="Arendt D."/>
            <person name="Savage R."/>
            <person name="Osoegawa K."/>
            <person name="de Jong P."/>
            <person name="Lindberg D.R."/>
            <person name="Seaver E.C."/>
            <person name="Weisblat D.A."/>
            <person name="Putnam N.H."/>
            <person name="Grigoriev I.V."/>
            <person name="Rokhsar D.S."/>
        </authorList>
    </citation>
    <scope>NUCLEOTIDE SEQUENCE</scope>
    <source>
        <strain evidence="9">I ESC-2004</strain>
    </source>
</reference>
<evidence type="ECO:0000256" key="4">
    <source>
        <dbReference type="ARBA" id="ARBA00023157"/>
    </source>
</evidence>
<dbReference type="EMBL" id="AMQN01014773">
    <property type="status" value="NOT_ANNOTATED_CDS"/>
    <property type="molecule type" value="Genomic_DNA"/>
</dbReference>
<evidence type="ECO:0000313" key="8">
    <source>
        <dbReference type="EnsemblMetazoa" id="CapteP190417"/>
    </source>
</evidence>
<dbReference type="Gene3D" id="2.10.90.10">
    <property type="entry name" value="Cystine-knot cytokines"/>
    <property type="match status" value="1"/>
</dbReference>
<dbReference type="EnsemblMetazoa" id="CapteT190417">
    <property type="protein sequence ID" value="CapteP190417"/>
    <property type="gene ID" value="CapteG190417"/>
</dbReference>
<evidence type="ECO:0000256" key="5">
    <source>
        <dbReference type="SAM" id="SignalP"/>
    </source>
</evidence>
<keyword evidence="4" id="KW-1015">Disulfide bond</keyword>